<dbReference type="AlphaFoldDB" id="A0A4S2MIL9"/>
<evidence type="ECO:0000259" key="6">
    <source>
        <dbReference type="PROSITE" id="PS50048"/>
    </source>
</evidence>
<dbReference type="InterPro" id="IPR050675">
    <property type="entry name" value="OAF3"/>
</dbReference>
<dbReference type="Pfam" id="PF11951">
    <property type="entry name" value="Fungal_trans_2"/>
    <property type="match status" value="1"/>
</dbReference>
<feature type="compositionally biased region" description="Pro residues" evidence="5">
    <location>
        <begin position="434"/>
        <end position="449"/>
    </location>
</feature>
<evidence type="ECO:0000256" key="4">
    <source>
        <dbReference type="ARBA" id="ARBA00023242"/>
    </source>
</evidence>
<feature type="region of interest" description="Disordered" evidence="5">
    <location>
        <begin position="99"/>
        <end position="125"/>
    </location>
</feature>
<gene>
    <name evidence="7" type="ORF">EX30DRAFT_228650</name>
</gene>
<proteinExistence type="predicted"/>
<evidence type="ECO:0000256" key="3">
    <source>
        <dbReference type="ARBA" id="ARBA00023163"/>
    </source>
</evidence>
<dbReference type="GO" id="GO:0003677">
    <property type="term" value="F:DNA binding"/>
    <property type="evidence" value="ECO:0007669"/>
    <property type="project" value="UniProtKB-KW"/>
</dbReference>
<dbReference type="InterPro" id="IPR001138">
    <property type="entry name" value="Zn2Cys6_DnaBD"/>
</dbReference>
<dbReference type="PANTHER" id="PTHR31069:SF28">
    <property type="entry name" value="ZN(II)2CYS6 TRANSCRIPTION FACTOR (EUROFUNG)"/>
    <property type="match status" value="1"/>
</dbReference>
<organism evidence="7 8">
    <name type="scientific">Ascodesmis nigricans</name>
    <dbReference type="NCBI Taxonomy" id="341454"/>
    <lineage>
        <taxon>Eukaryota</taxon>
        <taxon>Fungi</taxon>
        <taxon>Dikarya</taxon>
        <taxon>Ascomycota</taxon>
        <taxon>Pezizomycotina</taxon>
        <taxon>Pezizomycetes</taxon>
        <taxon>Pezizales</taxon>
        <taxon>Ascodesmidaceae</taxon>
        <taxon>Ascodesmis</taxon>
    </lineage>
</organism>
<feature type="compositionally biased region" description="Low complexity" evidence="5">
    <location>
        <begin position="738"/>
        <end position="763"/>
    </location>
</feature>
<dbReference type="GO" id="GO:0000981">
    <property type="term" value="F:DNA-binding transcription factor activity, RNA polymerase II-specific"/>
    <property type="evidence" value="ECO:0007669"/>
    <property type="project" value="InterPro"/>
</dbReference>
<dbReference type="PANTHER" id="PTHR31069">
    <property type="entry name" value="OLEATE-ACTIVATED TRANSCRIPTION FACTOR 1-RELATED"/>
    <property type="match status" value="1"/>
</dbReference>
<feature type="region of interest" description="Disordered" evidence="5">
    <location>
        <begin position="168"/>
        <end position="247"/>
    </location>
</feature>
<dbReference type="InParanoid" id="A0A4S2MIL9"/>
<dbReference type="PROSITE" id="PS50048">
    <property type="entry name" value="ZN2_CY6_FUNGAL_2"/>
    <property type="match status" value="1"/>
</dbReference>
<protein>
    <recommendedName>
        <fullName evidence="6">Zn(2)-C6 fungal-type domain-containing protein</fullName>
    </recommendedName>
</protein>
<keyword evidence="8" id="KW-1185">Reference proteome</keyword>
<dbReference type="CDD" id="cd00067">
    <property type="entry name" value="GAL4"/>
    <property type="match status" value="1"/>
</dbReference>
<evidence type="ECO:0000256" key="5">
    <source>
        <dbReference type="SAM" id="MobiDB-lite"/>
    </source>
</evidence>
<dbReference type="Pfam" id="PF00172">
    <property type="entry name" value="Zn_clus"/>
    <property type="match status" value="1"/>
</dbReference>
<name>A0A4S2MIL9_9PEZI</name>
<evidence type="ECO:0000256" key="2">
    <source>
        <dbReference type="ARBA" id="ARBA00023125"/>
    </source>
</evidence>
<feature type="domain" description="Zn(2)-C6 fungal-type" evidence="6">
    <location>
        <begin position="40"/>
        <end position="68"/>
    </location>
</feature>
<feature type="region of interest" description="Disordered" evidence="5">
    <location>
        <begin position="736"/>
        <end position="772"/>
    </location>
</feature>
<dbReference type="InterPro" id="IPR036864">
    <property type="entry name" value="Zn2-C6_fun-type_DNA-bd_sf"/>
</dbReference>
<evidence type="ECO:0000256" key="1">
    <source>
        <dbReference type="ARBA" id="ARBA00023015"/>
    </source>
</evidence>
<sequence length="906" mass="99350">MIASTTAVAIPPPPAMAATPTSPTQKKRRRRAPTTGAAEDCFSCRAAGTKCDRKRPYCGPCLDLGVICKGYRTQLTWGVGVASRGKLRGMTLPITNAQLEERKAKDKAAKKNSEGKGTNKTENTIEKRLRAASHGTPGYGGIQRASPPSNVKKLSIVTNYDFVNMEPPSSVSAAPRSASVSSQPSTQSAVSAPSPALARPPPLPSSCPPPEQHSPQSALSSPYSASQPRYHSPVMPPAPSPVHHYSTSPVPTFKPSFGHVTMPPHQAHAQPSMILSPMSEYEPSYPSPQHQHQHYPISSAPSSAPVYDIVSGVSSASYHSPSMTVTTSGMPYSPMPAMHSNLPRMMSNEHLNQQHSRPQWTPANAGIAHLHHHHHHHEQMANGQGRITELLYDEDVLASPNSEHSSSYSPSASVLRFEPHPATRNEAIRRLSNPAPPHPSRSHSYPPPRTHPRSMSMDSSLKAPHLVDISVSQRYLIQYYDQTVCRALVAIDGPSNPYRTQILPMAFSNQALLEAVYSLSQSHLNSGKRLGQLPEESLNGQQAPPLSPGSRALRYKANATHLLQTQLSDPEQAKHDAVSATLLILLWHHICETGIAHFKIHLAGVKRLMMLRQVGKETGRWGWMETVFTWMDNMAATLNNREPQLRGTYLDMIYESTDEWGLENLVGCDRGLFMRLAGLGRLNILSQMLVDPYAETQGPTHGHPNDPHNPPRNENDGRSDFWMPWNAMKQDLSTYTPSLPSSFAGNSASSSSTPSPRSPGLPTTHETNRTHSTNVYRHAALLYLDRLAYPHLPSSHPVFQSTLKTLLHHVSSISSTSEISQKLLWPIFVAGSECVEDQHRDIVRARIAGMMSMGLGNRGSALGMLERVWMDYDMEGANASGFPSREAGMGLRWRCSDGEEAEYLLI</sequence>
<evidence type="ECO:0000313" key="7">
    <source>
        <dbReference type="EMBL" id="TGZ76750.1"/>
    </source>
</evidence>
<feature type="compositionally biased region" description="Pro residues" evidence="5">
    <location>
        <begin position="198"/>
        <end position="212"/>
    </location>
</feature>
<feature type="compositionally biased region" description="Polar residues" evidence="5">
    <location>
        <begin position="213"/>
        <end position="229"/>
    </location>
</feature>
<feature type="region of interest" description="Disordered" evidence="5">
    <location>
        <begin position="695"/>
        <end position="720"/>
    </location>
</feature>
<feature type="region of interest" description="Disordered" evidence="5">
    <location>
        <begin position="131"/>
        <end position="150"/>
    </location>
</feature>
<keyword evidence="3" id="KW-0804">Transcription</keyword>
<dbReference type="SUPFAM" id="SSF57701">
    <property type="entry name" value="Zn2/Cys6 DNA-binding domain"/>
    <property type="match status" value="1"/>
</dbReference>
<feature type="compositionally biased region" description="Low complexity" evidence="5">
    <location>
        <begin position="168"/>
        <end position="197"/>
    </location>
</feature>
<keyword evidence="4" id="KW-0539">Nucleus</keyword>
<dbReference type="InterPro" id="IPR021858">
    <property type="entry name" value="Fun_TF"/>
</dbReference>
<keyword evidence="2" id="KW-0238">DNA-binding</keyword>
<evidence type="ECO:0000313" key="8">
    <source>
        <dbReference type="Proteomes" id="UP000298138"/>
    </source>
</evidence>
<dbReference type="GO" id="GO:0008270">
    <property type="term" value="F:zinc ion binding"/>
    <property type="evidence" value="ECO:0007669"/>
    <property type="project" value="InterPro"/>
</dbReference>
<feature type="region of interest" description="Disordered" evidence="5">
    <location>
        <begin position="430"/>
        <end position="458"/>
    </location>
</feature>
<dbReference type="OrthoDB" id="3431704at2759"/>
<feature type="region of interest" description="Disordered" evidence="5">
    <location>
        <begin position="1"/>
        <end position="35"/>
    </location>
</feature>
<reference evidence="7 8" key="1">
    <citation type="submission" date="2019-04" db="EMBL/GenBank/DDBJ databases">
        <title>Comparative genomics and transcriptomics to analyze fruiting body development in filamentous ascomycetes.</title>
        <authorList>
            <consortium name="DOE Joint Genome Institute"/>
            <person name="Lutkenhaus R."/>
            <person name="Traeger S."/>
            <person name="Breuer J."/>
            <person name="Kuo A."/>
            <person name="Lipzen A."/>
            <person name="Pangilinan J."/>
            <person name="Dilworth D."/>
            <person name="Sandor L."/>
            <person name="Poggeler S."/>
            <person name="Barry K."/>
            <person name="Grigoriev I.V."/>
            <person name="Nowrousian M."/>
        </authorList>
    </citation>
    <scope>NUCLEOTIDE SEQUENCE [LARGE SCALE GENOMIC DNA]</scope>
    <source>
        <strain evidence="7 8">CBS 389.68</strain>
    </source>
</reference>
<dbReference type="Proteomes" id="UP000298138">
    <property type="component" value="Unassembled WGS sequence"/>
</dbReference>
<dbReference type="EMBL" id="ML220167">
    <property type="protein sequence ID" value="TGZ76750.1"/>
    <property type="molecule type" value="Genomic_DNA"/>
</dbReference>
<keyword evidence="1" id="KW-0805">Transcription regulation</keyword>
<feature type="compositionally biased region" description="Basic and acidic residues" evidence="5">
    <location>
        <begin position="703"/>
        <end position="719"/>
    </location>
</feature>
<accession>A0A4S2MIL9</accession>